<protein>
    <submittedName>
        <fullName evidence="1 3">Uncharacterized protein</fullName>
    </submittedName>
</protein>
<reference evidence="1 2" key="2">
    <citation type="submission" date="2018-11" db="EMBL/GenBank/DDBJ databases">
        <authorList>
            <consortium name="Pathogen Informatics"/>
        </authorList>
    </citation>
    <scope>NUCLEOTIDE SEQUENCE [LARGE SCALE GENOMIC DNA]</scope>
</reference>
<name>A0A183E3P0_9BILA</name>
<dbReference type="WBParaSite" id="GPUH_0001560201-mRNA-1">
    <property type="protein sequence ID" value="GPUH_0001560201-mRNA-1"/>
    <property type="gene ID" value="GPUH_0001560201"/>
</dbReference>
<evidence type="ECO:0000313" key="1">
    <source>
        <dbReference type="EMBL" id="VDN26273.1"/>
    </source>
</evidence>
<dbReference type="Proteomes" id="UP000271098">
    <property type="component" value="Unassembled WGS sequence"/>
</dbReference>
<dbReference type="AlphaFoldDB" id="A0A183E3P0"/>
<reference evidence="3" key="1">
    <citation type="submission" date="2016-06" db="UniProtKB">
        <authorList>
            <consortium name="WormBaseParasite"/>
        </authorList>
    </citation>
    <scope>IDENTIFICATION</scope>
</reference>
<dbReference type="OrthoDB" id="5875228at2759"/>
<dbReference type="EMBL" id="UYRT01082646">
    <property type="protein sequence ID" value="VDN26273.1"/>
    <property type="molecule type" value="Genomic_DNA"/>
</dbReference>
<gene>
    <name evidence="1" type="ORF">GPUH_LOCUS15581</name>
</gene>
<sequence length="113" mass="13032">MSNNNQLRQLFGHSNLSSCFLESGLGGQRLPYPRASAFCDTVWFGSLARYCKCPTKLSQYGFTRCFFKNPNLGWKGGCYRIRDVPLDDRLVMMDTNLFEDCKSKECNKKTFIF</sequence>
<proteinExistence type="predicted"/>
<organism evidence="3">
    <name type="scientific">Gongylonema pulchrum</name>
    <dbReference type="NCBI Taxonomy" id="637853"/>
    <lineage>
        <taxon>Eukaryota</taxon>
        <taxon>Metazoa</taxon>
        <taxon>Ecdysozoa</taxon>
        <taxon>Nematoda</taxon>
        <taxon>Chromadorea</taxon>
        <taxon>Rhabditida</taxon>
        <taxon>Spirurina</taxon>
        <taxon>Spiruromorpha</taxon>
        <taxon>Spiruroidea</taxon>
        <taxon>Gongylonematidae</taxon>
        <taxon>Gongylonema</taxon>
    </lineage>
</organism>
<evidence type="ECO:0000313" key="2">
    <source>
        <dbReference type="Proteomes" id="UP000271098"/>
    </source>
</evidence>
<accession>A0A183E3P0</accession>
<evidence type="ECO:0000313" key="3">
    <source>
        <dbReference type="WBParaSite" id="GPUH_0001560201-mRNA-1"/>
    </source>
</evidence>
<keyword evidence="2" id="KW-1185">Reference proteome</keyword>